<dbReference type="Pfam" id="PF22429">
    <property type="entry name" value="HutF_N"/>
    <property type="match status" value="1"/>
</dbReference>
<evidence type="ECO:0000313" key="8">
    <source>
        <dbReference type="Proteomes" id="UP000029264"/>
    </source>
</evidence>
<dbReference type="NCBIfam" id="NF006684">
    <property type="entry name" value="PRK09229.1-5"/>
    <property type="match status" value="1"/>
</dbReference>
<keyword evidence="2" id="KW-0479">Metal-binding</keyword>
<evidence type="ECO:0000259" key="6">
    <source>
        <dbReference type="Pfam" id="PF22429"/>
    </source>
</evidence>
<dbReference type="GO" id="GO:0019239">
    <property type="term" value="F:deaminase activity"/>
    <property type="evidence" value="ECO:0007669"/>
    <property type="project" value="TreeGrafter"/>
</dbReference>
<dbReference type="InterPro" id="IPR010252">
    <property type="entry name" value="HutF"/>
</dbReference>
<dbReference type="SUPFAM" id="SSF51338">
    <property type="entry name" value="Composite domain of metallo-dependent hydrolases"/>
    <property type="match status" value="1"/>
</dbReference>
<sequence length="453" mass="49268">MKNQTFFANNALLASGWCSKVRVEVCDGVISTITVNGDKQATDIELEVLLPGMPNLHSHAFQRGMAGLAERRGASADSFWTWREVMYRFLQVLTPDDLRIIASMAYIEMLESGFTRVGEFHYLHHAIAGQQYQNPAEMSLQLLTAAEQTGLNMTLLPVFYAHAGFGGLAPEAGQARFIHNIDSYQTLLSELRPIVAAQQGAVLGMAPHSLRAVTAAELNALLPLNDGPLHIHIAEQQKEVDACIQWSGMRPVQWLAEHVSLDARWCLVHATHVSEQEIVAMQQANLVAGLCPITEANLGDGIFPLPEFIANGGCYGVGSDSNVCIDAIEELRLLEYGQRLARQSRNVATTQANSATGDSLWLAAVEGGAQALGVPAGLAVGAAADMVSLTNRHQAAPLFATDNLLNNLIFCAANNLIDNVWVNGKLVVEHGQHPLREQLQTQFARTLTRILRQ</sequence>
<dbReference type="InterPro" id="IPR055156">
    <property type="entry name" value="HutF-like_N"/>
</dbReference>
<protein>
    <submittedName>
        <fullName evidence="7">N-formimino-L-glutamate deiminase</fullName>
    </submittedName>
</protein>
<dbReference type="STRING" id="1515746.HR45_18975"/>
<dbReference type="InterPro" id="IPR011059">
    <property type="entry name" value="Metal-dep_hydrolase_composite"/>
</dbReference>
<dbReference type="Proteomes" id="UP000029264">
    <property type="component" value="Unassembled WGS sequence"/>
</dbReference>
<comment type="caution">
    <text evidence="7">The sequence shown here is derived from an EMBL/GenBank/DDBJ whole genome shotgun (WGS) entry which is preliminary data.</text>
</comment>
<evidence type="ECO:0000256" key="2">
    <source>
        <dbReference type="ARBA" id="ARBA00022723"/>
    </source>
</evidence>
<dbReference type="InterPro" id="IPR032466">
    <property type="entry name" value="Metal_Hydrolase"/>
</dbReference>
<evidence type="ECO:0000256" key="3">
    <source>
        <dbReference type="ARBA" id="ARBA00022801"/>
    </source>
</evidence>
<evidence type="ECO:0000256" key="1">
    <source>
        <dbReference type="ARBA" id="ARBA00001947"/>
    </source>
</evidence>
<keyword evidence="4" id="KW-0862">Zinc</keyword>
<dbReference type="eggNOG" id="COG0402">
    <property type="taxonomic scope" value="Bacteria"/>
</dbReference>
<dbReference type="EMBL" id="JPEO01000029">
    <property type="protein sequence ID" value="KFZ35967.1"/>
    <property type="molecule type" value="Genomic_DNA"/>
</dbReference>
<dbReference type="OrthoDB" id="9807210at2"/>
<keyword evidence="3" id="KW-0378">Hydrolase</keyword>
<dbReference type="NCBIfam" id="TIGR02022">
    <property type="entry name" value="hutF"/>
    <property type="match status" value="1"/>
</dbReference>
<organism evidence="7 8">
    <name type="scientific">Shewanella mangrovi</name>
    <dbReference type="NCBI Taxonomy" id="1515746"/>
    <lineage>
        <taxon>Bacteria</taxon>
        <taxon>Pseudomonadati</taxon>
        <taxon>Pseudomonadota</taxon>
        <taxon>Gammaproteobacteria</taxon>
        <taxon>Alteromonadales</taxon>
        <taxon>Shewanellaceae</taxon>
        <taxon>Shewanella</taxon>
    </lineage>
</organism>
<gene>
    <name evidence="7" type="ORF">HR45_18975</name>
</gene>
<dbReference type="PANTHER" id="PTHR11271:SF48">
    <property type="entry name" value="AMIDOHYDROLASE-RELATED DOMAIN-CONTAINING PROTEIN"/>
    <property type="match status" value="1"/>
</dbReference>
<comment type="cofactor">
    <cofactor evidence="1">
        <name>Zn(2+)</name>
        <dbReference type="ChEBI" id="CHEBI:29105"/>
    </cofactor>
</comment>
<evidence type="ECO:0000256" key="4">
    <source>
        <dbReference type="ARBA" id="ARBA00022833"/>
    </source>
</evidence>
<dbReference type="GO" id="GO:0005829">
    <property type="term" value="C:cytosol"/>
    <property type="evidence" value="ECO:0007669"/>
    <property type="project" value="TreeGrafter"/>
</dbReference>
<dbReference type="GO" id="GO:0046872">
    <property type="term" value="F:metal ion binding"/>
    <property type="evidence" value="ECO:0007669"/>
    <property type="project" value="UniProtKB-KW"/>
</dbReference>
<dbReference type="PANTHER" id="PTHR11271">
    <property type="entry name" value="GUANINE DEAMINASE"/>
    <property type="match status" value="1"/>
</dbReference>
<dbReference type="AlphaFoldDB" id="A0A094J9Q9"/>
<dbReference type="SUPFAM" id="SSF51556">
    <property type="entry name" value="Metallo-dependent hydrolases"/>
    <property type="match status" value="1"/>
</dbReference>
<dbReference type="NCBIfam" id="NF006683">
    <property type="entry name" value="PRK09229.1-4"/>
    <property type="match status" value="1"/>
</dbReference>
<dbReference type="Pfam" id="PF01979">
    <property type="entry name" value="Amidohydro_1"/>
    <property type="match status" value="1"/>
</dbReference>
<feature type="domain" description="Formimidoylglutamate deiminase N-terminal" evidence="6">
    <location>
        <begin position="6"/>
        <end position="41"/>
    </location>
</feature>
<dbReference type="Gene3D" id="2.30.40.10">
    <property type="entry name" value="Urease, subunit C, domain 1"/>
    <property type="match status" value="1"/>
</dbReference>
<name>A0A094J9Q9_9GAMM</name>
<dbReference type="Gene3D" id="3.20.20.140">
    <property type="entry name" value="Metal-dependent hydrolases"/>
    <property type="match status" value="1"/>
</dbReference>
<evidence type="ECO:0000313" key="7">
    <source>
        <dbReference type="EMBL" id="KFZ35967.1"/>
    </source>
</evidence>
<evidence type="ECO:0000259" key="5">
    <source>
        <dbReference type="Pfam" id="PF01979"/>
    </source>
</evidence>
<dbReference type="RefSeq" id="WP_037445768.1">
    <property type="nucleotide sequence ID" value="NZ_JPEO01000029.1"/>
</dbReference>
<keyword evidence="8" id="KW-1185">Reference proteome</keyword>
<dbReference type="InterPro" id="IPR051607">
    <property type="entry name" value="Metallo-dep_hydrolases"/>
</dbReference>
<reference evidence="7 8" key="1">
    <citation type="submission" date="2014-06" db="EMBL/GenBank/DDBJ databases">
        <title>Shewanella sp. YQH10.</title>
        <authorList>
            <person name="Liu Y."/>
            <person name="Zeng R."/>
        </authorList>
    </citation>
    <scope>NUCLEOTIDE SEQUENCE [LARGE SCALE GENOMIC DNA]</scope>
    <source>
        <strain evidence="7 8">YQH10</strain>
    </source>
</reference>
<feature type="domain" description="Amidohydrolase-related" evidence="5">
    <location>
        <begin position="48"/>
        <end position="427"/>
    </location>
</feature>
<dbReference type="InterPro" id="IPR006680">
    <property type="entry name" value="Amidohydro-rel"/>
</dbReference>
<accession>A0A094J9Q9</accession>
<dbReference type="NCBIfam" id="NF006681">
    <property type="entry name" value="PRK09229.1-2"/>
    <property type="match status" value="1"/>
</dbReference>
<proteinExistence type="predicted"/>